<comment type="catalytic activity">
    <reaction evidence="10">
        <text>[(1-&gt;4)-beta-D-glucosyl]n+m + reduced acceptor + O2 = 4-dehydro-beta-D-glucosyl-[(1-&gt;4)-beta-D-glucosyl]n-1 + [(1-&gt;4)-beta-D-glucosyl]m + acceptor + H2O.</text>
        <dbReference type="EC" id="1.14.99.56"/>
    </reaction>
</comment>
<accession>A0A3N2PUN7</accession>
<evidence type="ECO:0000256" key="6">
    <source>
        <dbReference type="ARBA" id="ARBA00023157"/>
    </source>
</evidence>
<evidence type="ECO:0000313" key="14">
    <source>
        <dbReference type="EMBL" id="ROT38225.1"/>
    </source>
</evidence>
<evidence type="ECO:0000256" key="7">
    <source>
        <dbReference type="ARBA" id="ARBA00023277"/>
    </source>
</evidence>
<reference evidence="14 15" key="1">
    <citation type="journal article" date="2018" name="Mol. Ecol.">
        <title>The obligate alkalophilic soda-lake fungus Sodiomyces alkalinus has shifted to a protein diet.</title>
        <authorList>
            <person name="Grum-Grzhimaylo A.A."/>
            <person name="Falkoski D.L."/>
            <person name="van den Heuvel J."/>
            <person name="Valero-Jimenez C.A."/>
            <person name="Min B."/>
            <person name="Choi I.G."/>
            <person name="Lipzen A."/>
            <person name="Daum C.G."/>
            <person name="Aanen D.K."/>
            <person name="Tsang A."/>
            <person name="Henrissat B."/>
            <person name="Bilanenko E.N."/>
            <person name="de Vries R.P."/>
            <person name="van Kan J.A.L."/>
            <person name="Grigoriev I.V."/>
            <person name="Debets A.J.M."/>
        </authorList>
    </citation>
    <scope>NUCLEOTIDE SEQUENCE [LARGE SCALE GENOMIC DNA]</scope>
    <source>
        <strain evidence="14 15">F11</strain>
    </source>
</reference>
<keyword evidence="15" id="KW-1185">Reference proteome</keyword>
<keyword evidence="3" id="KW-0964">Secreted</keyword>
<dbReference type="Proteomes" id="UP000272025">
    <property type="component" value="Unassembled WGS sequence"/>
</dbReference>
<evidence type="ECO:0000256" key="8">
    <source>
        <dbReference type="ARBA" id="ARBA00023326"/>
    </source>
</evidence>
<comment type="similarity">
    <text evidence="9">Belongs to the polysaccharide monooxygenase AA9 family.</text>
</comment>
<feature type="compositionally biased region" description="Pro residues" evidence="12">
    <location>
        <begin position="348"/>
        <end position="366"/>
    </location>
</feature>
<keyword evidence="4" id="KW-0732">Signal</keyword>
<evidence type="ECO:0000256" key="3">
    <source>
        <dbReference type="ARBA" id="ARBA00022525"/>
    </source>
</evidence>
<evidence type="ECO:0000256" key="10">
    <source>
        <dbReference type="ARBA" id="ARBA00045077"/>
    </source>
</evidence>
<dbReference type="RefSeq" id="XP_028466031.1">
    <property type="nucleotide sequence ID" value="XM_028615039.1"/>
</dbReference>
<evidence type="ECO:0000256" key="2">
    <source>
        <dbReference type="ARBA" id="ARBA00004613"/>
    </source>
</evidence>
<evidence type="ECO:0000259" key="13">
    <source>
        <dbReference type="Pfam" id="PF03443"/>
    </source>
</evidence>
<evidence type="ECO:0000313" key="15">
    <source>
        <dbReference type="Proteomes" id="UP000272025"/>
    </source>
</evidence>
<evidence type="ECO:0000256" key="12">
    <source>
        <dbReference type="SAM" id="MobiDB-lite"/>
    </source>
</evidence>
<name>A0A3N2PUN7_SODAK</name>
<dbReference type="InterPro" id="IPR049892">
    <property type="entry name" value="AA9"/>
</dbReference>
<dbReference type="GO" id="GO:0030245">
    <property type="term" value="P:cellulose catabolic process"/>
    <property type="evidence" value="ECO:0007669"/>
    <property type="project" value="UniProtKB-KW"/>
</dbReference>
<keyword evidence="7" id="KW-0119">Carbohydrate metabolism</keyword>
<dbReference type="PANTHER" id="PTHR33353">
    <property type="entry name" value="PUTATIVE (AFU_ORTHOLOGUE AFUA_1G12560)-RELATED"/>
    <property type="match status" value="1"/>
</dbReference>
<dbReference type="PANTHER" id="PTHR33353:SF2">
    <property type="entry name" value="ENDO-BETA-1,4-GLUCANASE D"/>
    <property type="match status" value="1"/>
</dbReference>
<evidence type="ECO:0000256" key="1">
    <source>
        <dbReference type="ARBA" id="ARBA00001973"/>
    </source>
</evidence>
<feature type="compositionally biased region" description="Basic residues" evidence="12">
    <location>
        <begin position="408"/>
        <end position="426"/>
    </location>
</feature>
<comment type="subcellular location">
    <subcellularLocation>
        <location evidence="2">Secreted</location>
    </subcellularLocation>
</comment>
<dbReference type="OrthoDB" id="3496539at2759"/>
<evidence type="ECO:0000256" key="4">
    <source>
        <dbReference type="ARBA" id="ARBA00022729"/>
    </source>
</evidence>
<protein>
    <recommendedName>
        <fullName evidence="11">lytic cellulose monooxygenase (C4-dehydrogenating)</fullName>
        <ecNumber evidence="11">1.14.99.56</ecNumber>
    </recommendedName>
</protein>
<keyword evidence="6" id="KW-1015">Disulfide bond</keyword>
<comment type="cofactor">
    <cofactor evidence="1">
        <name>Cu(2+)</name>
        <dbReference type="ChEBI" id="CHEBI:29036"/>
    </cofactor>
</comment>
<proteinExistence type="inferred from homology"/>
<dbReference type="AlphaFoldDB" id="A0A3N2PUN7"/>
<feature type="compositionally biased region" description="Polar residues" evidence="12">
    <location>
        <begin position="392"/>
        <end position="407"/>
    </location>
</feature>
<dbReference type="EMBL" id="ML119056">
    <property type="protein sequence ID" value="ROT38225.1"/>
    <property type="molecule type" value="Genomic_DNA"/>
</dbReference>
<dbReference type="GO" id="GO:0005576">
    <property type="term" value="C:extracellular region"/>
    <property type="evidence" value="ECO:0007669"/>
    <property type="project" value="UniProtKB-SubCell"/>
</dbReference>
<organism evidence="14 15">
    <name type="scientific">Sodiomyces alkalinus (strain CBS 110278 / VKM F-3762 / F11)</name>
    <name type="common">Alkaliphilic filamentous fungus</name>
    <dbReference type="NCBI Taxonomy" id="1314773"/>
    <lineage>
        <taxon>Eukaryota</taxon>
        <taxon>Fungi</taxon>
        <taxon>Dikarya</taxon>
        <taxon>Ascomycota</taxon>
        <taxon>Pezizomycotina</taxon>
        <taxon>Sordariomycetes</taxon>
        <taxon>Hypocreomycetidae</taxon>
        <taxon>Glomerellales</taxon>
        <taxon>Plectosphaerellaceae</taxon>
        <taxon>Sodiomyces</taxon>
    </lineage>
</organism>
<dbReference type="GeneID" id="39583516"/>
<dbReference type="Gene3D" id="2.70.50.70">
    <property type="match status" value="1"/>
</dbReference>
<keyword evidence="5" id="KW-0136">Cellulose degradation</keyword>
<gene>
    <name evidence="14" type="ORF">SODALDRAFT_379422</name>
</gene>
<dbReference type="EC" id="1.14.99.56" evidence="11"/>
<feature type="domain" description="Auxiliary Activity family 9 catalytic" evidence="13">
    <location>
        <begin position="104"/>
        <end position="308"/>
    </location>
</feature>
<sequence length="533" mass="59073">MPWTKYNLFGWRVETHKVDHIEVSNISLTRTRIIFNLPGGSLRTHLSRHRRHTGVYLQHRLCHHSFTTSSAFTFIHLTSSTSTTMRQTFASALALLSVPLASAHYTFDQLVHNDVLVGRPWEYIRQHDRGYMPTFQAEAATSNDFRCNLNALSGENTDVFTVRVGDKLGIKKAFGEGGMEHPGPVQVYMSQAPDSVRSYDGSGDWFKVFQGLVCRNRGAEGFLNDNWCMWSENTISFEIPDVPEGEYLVRAEHIALHGAHDNNAEFYYACAQVKVEGSTAASVEGPTVKIPGVYSVGDAPHNFNIWNGRLTSYPLIPGPDVIAGGQIRGNANGSSDGIVVVEGVLSPQPEPQPEPSPEPSPEPEPVPTESVELPPTPTPSAEPSDVPVSPPDATSDSPSEPTPTQCPSRRRRRRRSGRKSVKRSSRKVRSLLAPVVPICLHFRVHGKTDVGSQVFQCSCYEDSKWTASHETIPSYLGQFPILVGRLLIRVNSVLPAPQTAQLPAWIKLKWAGPSVKHSHPMNEMRLLIENRLR</sequence>
<evidence type="ECO:0000256" key="11">
    <source>
        <dbReference type="ARBA" id="ARBA00047174"/>
    </source>
</evidence>
<dbReference type="CDD" id="cd21175">
    <property type="entry name" value="LPMO_AA9"/>
    <property type="match status" value="1"/>
</dbReference>
<evidence type="ECO:0000256" key="9">
    <source>
        <dbReference type="ARBA" id="ARBA00044502"/>
    </source>
</evidence>
<dbReference type="Pfam" id="PF03443">
    <property type="entry name" value="AA9"/>
    <property type="match status" value="1"/>
</dbReference>
<evidence type="ECO:0000256" key="5">
    <source>
        <dbReference type="ARBA" id="ARBA00023001"/>
    </source>
</evidence>
<dbReference type="InterPro" id="IPR005103">
    <property type="entry name" value="AA9_LPMO"/>
</dbReference>
<feature type="region of interest" description="Disordered" evidence="12">
    <location>
        <begin position="345"/>
        <end position="426"/>
    </location>
</feature>
<keyword evidence="8" id="KW-0624">Polysaccharide degradation</keyword>